<proteinExistence type="predicted"/>
<evidence type="ECO:0000313" key="3">
    <source>
        <dbReference type="Proteomes" id="UP000478052"/>
    </source>
</evidence>
<comment type="caution">
    <text evidence="2">The sequence shown here is derived from an EMBL/GenBank/DDBJ whole genome shotgun (WGS) entry which is preliminary data.</text>
</comment>
<sequence>MLGCFSISTLSFFWLLMVVGLKTWLPPTVLKYSCYVIVAAISFNWSCQSMFLNMSSEFEYPLAQPLFAGFMTVISNLFQNIVYLVTLEKHYTYDFDRPHLRRIKIRIRAAYLQLVSISDTRQRNNSLKENGENISLNKQFSDKLFTSATYPAKRFGTWIHEFDVHLEEQMLANSKKLRYSKALQHDSLFVDGVRIRKPRTPQVDLGFIIHA</sequence>
<organism evidence="2 3">
    <name type="scientific">Aphis craccivora</name>
    <name type="common">Cowpea aphid</name>
    <dbReference type="NCBI Taxonomy" id="307492"/>
    <lineage>
        <taxon>Eukaryota</taxon>
        <taxon>Metazoa</taxon>
        <taxon>Ecdysozoa</taxon>
        <taxon>Arthropoda</taxon>
        <taxon>Hexapoda</taxon>
        <taxon>Insecta</taxon>
        <taxon>Pterygota</taxon>
        <taxon>Neoptera</taxon>
        <taxon>Paraneoptera</taxon>
        <taxon>Hemiptera</taxon>
        <taxon>Sternorrhyncha</taxon>
        <taxon>Aphidomorpha</taxon>
        <taxon>Aphidoidea</taxon>
        <taxon>Aphididae</taxon>
        <taxon>Aphidini</taxon>
        <taxon>Aphis</taxon>
        <taxon>Aphis</taxon>
    </lineage>
</organism>
<gene>
    <name evidence="2" type="ORF">FWK35_00032254</name>
</gene>
<evidence type="ECO:0000313" key="2">
    <source>
        <dbReference type="EMBL" id="KAF0707949.1"/>
    </source>
</evidence>
<accession>A0A6G0VTL6</accession>
<evidence type="ECO:0000256" key="1">
    <source>
        <dbReference type="SAM" id="Phobius"/>
    </source>
</evidence>
<dbReference type="Proteomes" id="UP000478052">
    <property type="component" value="Unassembled WGS sequence"/>
</dbReference>
<dbReference type="EMBL" id="VUJU01012338">
    <property type="protein sequence ID" value="KAF0707949.1"/>
    <property type="molecule type" value="Genomic_DNA"/>
</dbReference>
<reference evidence="2 3" key="1">
    <citation type="submission" date="2019-08" db="EMBL/GenBank/DDBJ databases">
        <title>Whole genome of Aphis craccivora.</title>
        <authorList>
            <person name="Voronova N.V."/>
            <person name="Shulinski R.S."/>
            <person name="Bandarenka Y.V."/>
            <person name="Zhorov D.G."/>
            <person name="Warner D."/>
        </authorList>
    </citation>
    <scope>NUCLEOTIDE SEQUENCE [LARGE SCALE GENOMIC DNA]</scope>
    <source>
        <strain evidence="2">180601</strain>
        <tissue evidence="2">Whole Body</tissue>
    </source>
</reference>
<keyword evidence="1" id="KW-0812">Transmembrane</keyword>
<protein>
    <submittedName>
        <fullName evidence="2">Disrupted in renal carcinoma protein 2</fullName>
    </submittedName>
</protein>
<dbReference type="AlphaFoldDB" id="A0A6G0VTL6"/>
<name>A0A6G0VTL6_APHCR</name>
<keyword evidence="3" id="KW-1185">Reference proteome</keyword>
<feature type="transmembrane region" description="Helical" evidence="1">
    <location>
        <begin position="6"/>
        <end position="25"/>
    </location>
</feature>
<feature type="transmembrane region" description="Helical" evidence="1">
    <location>
        <begin position="32"/>
        <end position="54"/>
    </location>
</feature>
<keyword evidence="1" id="KW-0472">Membrane</keyword>
<keyword evidence="1" id="KW-1133">Transmembrane helix</keyword>
<feature type="transmembrane region" description="Helical" evidence="1">
    <location>
        <begin position="66"/>
        <end position="87"/>
    </location>
</feature>
<dbReference type="OrthoDB" id="6623748at2759"/>